<comment type="similarity">
    <text evidence="4">Belongs to the metallo-dependent hydrolases superfamily. MTA/SAH deaminase family.</text>
</comment>
<dbReference type="RefSeq" id="WP_066804031.1">
    <property type="nucleotide sequence ID" value="NZ_CP014206.1"/>
</dbReference>
<dbReference type="EC" id="3.5.4.31" evidence="4"/>
<organism evidence="7 9">
    <name type="scientific">Pseudodesulfovibrio indicus</name>
    <dbReference type="NCBI Taxonomy" id="1716143"/>
    <lineage>
        <taxon>Bacteria</taxon>
        <taxon>Pseudomonadati</taxon>
        <taxon>Thermodesulfobacteriota</taxon>
        <taxon>Desulfovibrionia</taxon>
        <taxon>Desulfovibrionales</taxon>
        <taxon>Desulfovibrionaceae</taxon>
    </lineage>
</organism>
<evidence type="ECO:0000259" key="5">
    <source>
        <dbReference type="Pfam" id="PF01979"/>
    </source>
</evidence>
<evidence type="ECO:0000256" key="2">
    <source>
        <dbReference type="ARBA" id="ARBA00022801"/>
    </source>
</evidence>
<feature type="binding site" evidence="4">
    <location>
        <position position="79"/>
    </location>
    <ligand>
        <name>Zn(2+)</name>
        <dbReference type="ChEBI" id="CHEBI:29105"/>
    </ligand>
</feature>
<evidence type="ECO:0000313" key="7">
    <source>
        <dbReference type="EMBL" id="TDT88278.1"/>
    </source>
</evidence>
<feature type="binding site" evidence="4">
    <location>
        <position position="313"/>
    </location>
    <ligand>
        <name>substrate</name>
    </ligand>
</feature>
<feature type="binding site" evidence="4">
    <location>
        <position position="106"/>
    </location>
    <ligand>
        <name>substrate</name>
    </ligand>
</feature>
<dbReference type="InterPro" id="IPR011059">
    <property type="entry name" value="Metal-dep_hydrolase_composite"/>
</dbReference>
<proteinExistence type="inferred from homology"/>
<dbReference type="CDD" id="cd01298">
    <property type="entry name" value="ATZ_TRZ_like"/>
    <property type="match status" value="1"/>
</dbReference>
<dbReference type="Proteomes" id="UP000295506">
    <property type="component" value="Unassembled WGS sequence"/>
</dbReference>
<feature type="binding site" evidence="4">
    <location>
        <position position="198"/>
    </location>
    <ligand>
        <name>substrate</name>
    </ligand>
</feature>
<dbReference type="EMBL" id="SOBK01000006">
    <property type="protein sequence ID" value="TDT88278.1"/>
    <property type="molecule type" value="Genomic_DNA"/>
</dbReference>
<keyword evidence="3 4" id="KW-0862">Zinc</keyword>
<accession>A0A126QP29</accession>
<evidence type="ECO:0000313" key="6">
    <source>
        <dbReference type="EMBL" id="AMK11742.1"/>
    </source>
</evidence>
<dbReference type="FunFam" id="3.20.20.140:FF:000014">
    <property type="entry name" value="5-methylthioadenosine/S-adenosylhomocysteine deaminase"/>
    <property type="match status" value="1"/>
</dbReference>
<evidence type="ECO:0000256" key="4">
    <source>
        <dbReference type="HAMAP-Rule" id="MF_01281"/>
    </source>
</evidence>
<dbReference type="InterPro" id="IPR032466">
    <property type="entry name" value="Metal_Hydrolase"/>
</dbReference>
<feature type="binding site" evidence="4">
    <location>
        <position position="228"/>
    </location>
    <ligand>
        <name>substrate</name>
    </ligand>
</feature>
<dbReference type="HAMAP" id="MF_01281">
    <property type="entry name" value="MTA_SAH_deamin"/>
    <property type="match status" value="1"/>
</dbReference>
<protein>
    <recommendedName>
        <fullName evidence="4">5-methylthioadenosine/S-adenosylhomocysteine deaminase</fullName>
        <shortName evidence="4">MTA/SAH deaminase</shortName>
        <ecNumber evidence="4">3.5.4.28</ecNumber>
        <ecNumber evidence="4">3.5.4.31</ecNumber>
    </recommendedName>
</protein>
<dbReference type="GO" id="GO:0046872">
    <property type="term" value="F:metal ion binding"/>
    <property type="evidence" value="ECO:0007669"/>
    <property type="project" value="UniProtKB-KW"/>
</dbReference>
<dbReference type="InterPro" id="IPR006680">
    <property type="entry name" value="Amidohydro-rel"/>
</dbReference>
<comment type="caution">
    <text evidence="4">Lacks conserved residue(s) required for the propagation of feature annotation.</text>
</comment>
<dbReference type="InterPro" id="IPR023512">
    <property type="entry name" value="Deaminase_MtaD/DadD"/>
</dbReference>
<dbReference type="InterPro" id="IPR050287">
    <property type="entry name" value="MTA/SAH_deaminase"/>
</dbReference>
<dbReference type="OrthoDB" id="9807210at2"/>
<dbReference type="Proteomes" id="UP000055611">
    <property type="component" value="Chromosome"/>
</dbReference>
<dbReference type="GO" id="GO:0090614">
    <property type="term" value="F:5'-methylthioadenosine deaminase activity"/>
    <property type="evidence" value="ECO:0007669"/>
    <property type="project" value="UniProtKB-UniRule"/>
</dbReference>
<dbReference type="SUPFAM" id="SSF51556">
    <property type="entry name" value="Metallo-dependent hydrolases"/>
    <property type="match status" value="1"/>
</dbReference>
<feature type="binding site" evidence="4">
    <location>
        <position position="77"/>
    </location>
    <ligand>
        <name>Zn(2+)</name>
        <dbReference type="ChEBI" id="CHEBI:29105"/>
    </ligand>
</feature>
<dbReference type="GO" id="GO:0050270">
    <property type="term" value="F:S-adenosylhomocysteine deaminase activity"/>
    <property type="evidence" value="ECO:0007669"/>
    <property type="project" value="UniProtKB-UniRule"/>
</dbReference>
<reference evidence="6 8" key="1">
    <citation type="journal article" date="2016" name="Front. Microbiol.">
        <title>Genome Sequence of the Piezophilic, Mesophilic Sulfate-Reducing Bacterium Desulfovibrio indicus J2T.</title>
        <authorList>
            <person name="Cao J."/>
            <person name="Maignien L."/>
            <person name="Shao Z."/>
            <person name="Alain K."/>
            <person name="Jebbar M."/>
        </authorList>
    </citation>
    <scope>NUCLEOTIDE SEQUENCE [LARGE SCALE GENOMIC DNA]</scope>
    <source>
        <strain evidence="6 8">J2</strain>
    </source>
</reference>
<evidence type="ECO:0000313" key="8">
    <source>
        <dbReference type="Proteomes" id="UP000055611"/>
    </source>
</evidence>
<dbReference type="Gene3D" id="3.20.20.140">
    <property type="entry name" value="Metal-dependent hydrolases"/>
    <property type="match status" value="1"/>
</dbReference>
<feature type="binding site" evidence="4">
    <location>
        <position position="313"/>
    </location>
    <ligand>
        <name>Zn(2+)</name>
        <dbReference type="ChEBI" id="CHEBI:29105"/>
    </ligand>
</feature>
<dbReference type="Pfam" id="PF01979">
    <property type="entry name" value="Amidohydro_1"/>
    <property type="match status" value="1"/>
</dbReference>
<comment type="catalytic activity">
    <reaction evidence="4">
        <text>S-adenosyl-L-homocysteine + H2O + H(+) = S-inosyl-L-homocysteine + NH4(+)</text>
        <dbReference type="Rhea" id="RHEA:20716"/>
        <dbReference type="ChEBI" id="CHEBI:15377"/>
        <dbReference type="ChEBI" id="CHEBI:15378"/>
        <dbReference type="ChEBI" id="CHEBI:28938"/>
        <dbReference type="ChEBI" id="CHEBI:57856"/>
        <dbReference type="ChEBI" id="CHEBI:57985"/>
        <dbReference type="EC" id="3.5.4.28"/>
    </reaction>
</comment>
<reference evidence="7 9" key="2">
    <citation type="submission" date="2019-03" db="EMBL/GenBank/DDBJ databases">
        <title>Genomic Encyclopedia of Type Strains, Phase IV (KMG-IV): sequencing the most valuable type-strain genomes for metagenomic binning, comparative biology and taxonomic classification.</title>
        <authorList>
            <person name="Goeker M."/>
        </authorList>
    </citation>
    <scope>NUCLEOTIDE SEQUENCE [LARGE SCALE GENOMIC DNA]</scope>
    <source>
        <strain evidence="7 9">DSM 101483</strain>
    </source>
</reference>
<dbReference type="SUPFAM" id="SSF51338">
    <property type="entry name" value="Composite domain of metallo-dependent hydrolases"/>
    <property type="match status" value="1"/>
</dbReference>
<dbReference type="Gene3D" id="2.30.40.10">
    <property type="entry name" value="Urease, subunit C, domain 1"/>
    <property type="match status" value="1"/>
</dbReference>
<feature type="binding site" evidence="4">
    <location>
        <position position="225"/>
    </location>
    <ligand>
        <name>Zn(2+)</name>
        <dbReference type="ChEBI" id="CHEBI:29105"/>
    </ligand>
</feature>
<dbReference type="PANTHER" id="PTHR43794">
    <property type="entry name" value="AMINOHYDROLASE SSNA-RELATED"/>
    <property type="match status" value="1"/>
</dbReference>
<dbReference type="PANTHER" id="PTHR43794:SF11">
    <property type="entry name" value="AMIDOHYDROLASE-RELATED DOMAIN-CONTAINING PROTEIN"/>
    <property type="match status" value="1"/>
</dbReference>
<sequence length="452" mass="48990">MTQERDNKPRRCDLLVRADAIVTQDGERRVLTDAAVAVTDGLVAEVGDYANLAAAYEPEQTLDLSGKMLLPGLVNGHTHLPMTLQRGLADDLPLMEWLQNHIWPVEAKLNETLLASGAKLGCAELIRTGCTTFLNGYFHEQITGQAVSDCGLRAVLGEGFFAFPSPFFATAEDCWNTVRALDERYRDHPRLRSAVTPHAVYTVEPDQLAESFELAESLDIPWQTHLAESPMETALCLEKHGMRPVEILRSLNLLSPRTTLHHCVDVTDEEIALLADRGVNVVHNPASNLKLCSGLSPVQKLLDAGVNVGLGTDGAASNNQLNMFRDMGLAALVGKVSHGDASAVSAQTALDMATRNSARCLGWPELGRIEAGCPADMCALDLASANLMPMFNPVSHAVYAATGLEVCMTMTAGEVLYLYGDFRTLDMTTLREEATECAKWARCAAGRGKNTK</sequence>
<dbReference type="EMBL" id="CP014206">
    <property type="protein sequence ID" value="AMK11742.1"/>
    <property type="molecule type" value="Genomic_DNA"/>
</dbReference>
<comment type="function">
    <text evidence="4">Catalyzes the deamination of 5-methylthioadenosine and S-adenosyl-L-homocysteine into 5-methylthioinosine and S-inosyl-L-homocysteine, respectively. Is also able to deaminate adenosine.</text>
</comment>
<name>A0A126QP29_9BACT</name>
<keyword evidence="2 4" id="KW-0378">Hydrolase</keyword>
<dbReference type="KEGG" id="dej:AWY79_11775"/>
<comment type="catalytic activity">
    <reaction evidence="4">
        <text>S-methyl-5'-thioadenosine + H2O + H(+) = S-methyl-5'-thioinosine + NH4(+)</text>
        <dbReference type="Rhea" id="RHEA:25025"/>
        <dbReference type="ChEBI" id="CHEBI:15377"/>
        <dbReference type="ChEBI" id="CHEBI:15378"/>
        <dbReference type="ChEBI" id="CHEBI:17509"/>
        <dbReference type="ChEBI" id="CHEBI:28938"/>
        <dbReference type="ChEBI" id="CHEBI:48595"/>
        <dbReference type="EC" id="3.5.4.31"/>
    </reaction>
</comment>
<gene>
    <name evidence="4" type="primary">mtaD</name>
    <name evidence="6" type="ORF">AWY79_11775</name>
    <name evidence="7" type="ORF">EDC59_10691</name>
</gene>
<evidence type="ECO:0000256" key="3">
    <source>
        <dbReference type="ARBA" id="ARBA00022833"/>
    </source>
</evidence>
<comment type="cofactor">
    <cofactor evidence="4">
        <name>Zn(2+)</name>
        <dbReference type="ChEBI" id="CHEBI:29105"/>
    </cofactor>
    <text evidence="4">Binds 1 zinc ion per subunit.</text>
</comment>
<feature type="domain" description="Amidohydrolase-related" evidence="5">
    <location>
        <begin position="68"/>
        <end position="415"/>
    </location>
</feature>
<dbReference type="EC" id="3.5.4.28" evidence="4"/>
<keyword evidence="8" id="KW-1185">Reference proteome</keyword>
<evidence type="ECO:0000313" key="9">
    <source>
        <dbReference type="Proteomes" id="UP000295506"/>
    </source>
</evidence>
<evidence type="ECO:0000256" key="1">
    <source>
        <dbReference type="ARBA" id="ARBA00022723"/>
    </source>
</evidence>
<keyword evidence="1 4" id="KW-0479">Metal-binding</keyword>
<dbReference type="AlphaFoldDB" id="A0A126QP29"/>